<protein>
    <submittedName>
        <fullName evidence="2">ABC-2 type transport system permease protein</fullName>
    </submittedName>
</protein>
<dbReference type="RefSeq" id="WP_183545465.1">
    <property type="nucleotide sequence ID" value="NZ_BMQT01000007.1"/>
</dbReference>
<evidence type="ECO:0000256" key="1">
    <source>
        <dbReference type="SAM" id="Phobius"/>
    </source>
</evidence>
<dbReference type="InterPro" id="IPR010390">
    <property type="entry name" value="ABC-2_transporter-like"/>
</dbReference>
<feature type="transmembrane region" description="Helical" evidence="1">
    <location>
        <begin position="41"/>
        <end position="61"/>
    </location>
</feature>
<organism evidence="2 3">
    <name type="scientific">Nocardioides albus</name>
    <dbReference type="NCBI Taxonomy" id="1841"/>
    <lineage>
        <taxon>Bacteria</taxon>
        <taxon>Bacillati</taxon>
        <taxon>Actinomycetota</taxon>
        <taxon>Actinomycetes</taxon>
        <taxon>Propionibacteriales</taxon>
        <taxon>Nocardioidaceae</taxon>
        <taxon>Nocardioides</taxon>
    </lineage>
</organism>
<sequence length="275" mass="30776">MAEADTPAAYLAHAVRSYWLIAALWIRAAMAYPVSFWTMTVGGVLITFLDFVAIWLMFSHIDTYGGFTLREVALLYGVTSIAFRVADMLVGSVEKIGQKVRSGDLDAMMTKPVPVLVQLCADRFELRRLGQIAQGIAVFAWAAPIVDWNPQRLLVLVMTLVSGVLIYFCVFITFSTIQFWTTDASEFANAFTYGGNTIMQYPMTIFPREVVRSLTYLLPLAFVNWYPCLFLLGLTDPYGAPDWFRFASPLAALALVGLTALVWRQGLRRYRSTGS</sequence>
<evidence type="ECO:0000313" key="3">
    <source>
        <dbReference type="Proteomes" id="UP000577707"/>
    </source>
</evidence>
<dbReference type="PANTHER" id="PTHR36833">
    <property type="entry name" value="SLR0610 PROTEIN-RELATED"/>
    <property type="match status" value="1"/>
</dbReference>
<accession>A0A7W5A4J8</accession>
<feature type="transmembrane region" description="Helical" evidence="1">
    <location>
        <begin position="152"/>
        <end position="174"/>
    </location>
</feature>
<evidence type="ECO:0000313" key="2">
    <source>
        <dbReference type="EMBL" id="MBB3089522.1"/>
    </source>
</evidence>
<dbReference type="AlphaFoldDB" id="A0A7W5A4J8"/>
<keyword evidence="1" id="KW-0472">Membrane</keyword>
<dbReference type="Pfam" id="PF06182">
    <property type="entry name" value="ABC2_membrane_6"/>
    <property type="match status" value="1"/>
</dbReference>
<keyword evidence="1" id="KW-1133">Transmembrane helix</keyword>
<reference evidence="2 3" key="1">
    <citation type="submission" date="2020-08" db="EMBL/GenBank/DDBJ databases">
        <title>Genomic Encyclopedia of Type Strains, Phase III (KMG-III): the genomes of soil and plant-associated and newly described type strains.</title>
        <authorList>
            <person name="Whitman W."/>
        </authorList>
    </citation>
    <scope>NUCLEOTIDE SEQUENCE [LARGE SCALE GENOMIC DNA]</scope>
    <source>
        <strain evidence="2 3">CECT 3302</strain>
    </source>
</reference>
<gene>
    <name evidence="2" type="ORF">FHS12_002471</name>
</gene>
<keyword evidence="3" id="KW-1185">Reference proteome</keyword>
<dbReference type="Proteomes" id="UP000577707">
    <property type="component" value="Unassembled WGS sequence"/>
</dbReference>
<comment type="caution">
    <text evidence="2">The sequence shown here is derived from an EMBL/GenBank/DDBJ whole genome shotgun (WGS) entry which is preliminary data.</text>
</comment>
<dbReference type="PANTHER" id="PTHR36833:SF1">
    <property type="entry name" value="INTEGRAL MEMBRANE TRANSPORT PROTEIN"/>
    <property type="match status" value="1"/>
</dbReference>
<feature type="transmembrane region" description="Helical" evidence="1">
    <location>
        <begin position="246"/>
        <end position="263"/>
    </location>
</feature>
<keyword evidence="1" id="KW-0812">Transmembrane</keyword>
<name>A0A7W5A4J8_9ACTN</name>
<feature type="transmembrane region" description="Helical" evidence="1">
    <location>
        <begin position="17"/>
        <end position="34"/>
    </location>
</feature>
<dbReference type="EMBL" id="JACHXG010000005">
    <property type="protein sequence ID" value="MBB3089522.1"/>
    <property type="molecule type" value="Genomic_DNA"/>
</dbReference>
<proteinExistence type="predicted"/>
<feature type="transmembrane region" description="Helical" evidence="1">
    <location>
        <begin position="214"/>
        <end position="234"/>
    </location>
</feature>